<organism evidence="1 2">
    <name type="scientific">Pedobacter segetis</name>
    <dbReference type="NCBI Taxonomy" id="2793069"/>
    <lineage>
        <taxon>Bacteria</taxon>
        <taxon>Pseudomonadati</taxon>
        <taxon>Bacteroidota</taxon>
        <taxon>Sphingobacteriia</taxon>
        <taxon>Sphingobacteriales</taxon>
        <taxon>Sphingobacteriaceae</taxon>
        <taxon>Pedobacter</taxon>
    </lineage>
</organism>
<dbReference type="RefSeq" id="WP_200587863.1">
    <property type="nucleotide sequence ID" value="NZ_JAEHFY010000027.1"/>
</dbReference>
<dbReference type="Pfam" id="PF02620">
    <property type="entry name" value="YceD"/>
    <property type="match status" value="1"/>
</dbReference>
<evidence type="ECO:0000313" key="2">
    <source>
        <dbReference type="Proteomes" id="UP000660024"/>
    </source>
</evidence>
<dbReference type="InterPro" id="IPR003772">
    <property type="entry name" value="YceD"/>
</dbReference>
<sequence length="176" mass="19941">MKSLKQYSIPHTGLKIGHHQFSYEVGGSFFDEFEYSLVKNGALSVELSLEKQETLMVLDFRIWGTLQVNCDRCLSDFPYQIDTADRLIAKFSESDDLSDAEEVVVLGKNDVEIDVSSFIYEIINLAAPYVNLCEDPGNTSACDQETLEKLKELSVSEENSESKDPRWDILKSIKKN</sequence>
<name>A0ABS1BN64_9SPHI</name>
<reference evidence="1 2" key="1">
    <citation type="submission" date="2020-12" db="EMBL/GenBank/DDBJ databases">
        <title>Bacterial novel species Pedobacter sp. SD-b isolated from soil.</title>
        <authorList>
            <person name="Jung H.-Y."/>
        </authorList>
    </citation>
    <scope>NUCLEOTIDE SEQUENCE [LARGE SCALE GENOMIC DNA]</scope>
    <source>
        <strain evidence="1 2">SD-b</strain>
    </source>
</reference>
<gene>
    <name evidence="1" type="ORF">I5M32_15140</name>
</gene>
<evidence type="ECO:0000313" key="1">
    <source>
        <dbReference type="EMBL" id="MBK0384301.1"/>
    </source>
</evidence>
<dbReference type="EMBL" id="JAEHFY010000027">
    <property type="protein sequence ID" value="MBK0384301.1"/>
    <property type="molecule type" value="Genomic_DNA"/>
</dbReference>
<proteinExistence type="predicted"/>
<accession>A0ABS1BN64</accession>
<dbReference type="Proteomes" id="UP000660024">
    <property type="component" value="Unassembled WGS sequence"/>
</dbReference>
<protein>
    <submittedName>
        <fullName evidence="1">DUF177 domain-containing protein</fullName>
    </submittedName>
</protein>
<comment type="caution">
    <text evidence="1">The sequence shown here is derived from an EMBL/GenBank/DDBJ whole genome shotgun (WGS) entry which is preliminary data.</text>
</comment>
<keyword evidence="2" id="KW-1185">Reference proteome</keyword>